<evidence type="ECO:0000256" key="1">
    <source>
        <dbReference type="SAM" id="Phobius"/>
    </source>
</evidence>
<feature type="transmembrane region" description="Helical" evidence="1">
    <location>
        <begin position="28"/>
        <end position="46"/>
    </location>
</feature>
<dbReference type="Proteomes" id="UP000030153">
    <property type="component" value="Unassembled WGS sequence"/>
</dbReference>
<sequence>MVRKVNLVLPGVVLVLCFYDLFINSLDWPIEVIFSLVALMFFFLGLEELREKKKLRGGVCIFTTLVLVTGVVVDLVREIM</sequence>
<keyword evidence="1" id="KW-0472">Membrane</keyword>
<protein>
    <recommendedName>
        <fullName evidence="4">DUF3953 domain-containing protein</fullName>
    </recommendedName>
</protein>
<gene>
    <name evidence="2" type="ORF">N780_06070</name>
</gene>
<proteinExistence type="predicted"/>
<organism evidence="2 3">
    <name type="scientific">Pontibacillus chungwhensis BH030062</name>
    <dbReference type="NCBI Taxonomy" id="1385513"/>
    <lineage>
        <taxon>Bacteria</taxon>
        <taxon>Bacillati</taxon>
        <taxon>Bacillota</taxon>
        <taxon>Bacilli</taxon>
        <taxon>Bacillales</taxon>
        <taxon>Bacillaceae</taxon>
        <taxon>Pontibacillus</taxon>
    </lineage>
</organism>
<dbReference type="EMBL" id="AVBG01000014">
    <property type="protein sequence ID" value="KGP90303.1"/>
    <property type="molecule type" value="Genomic_DNA"/>
</dbReference>
<name>A0A0A2UU87_9BACI</name>
<comment type="caution">
    <text evidence="2">The sequence shown here is derived from an EMBL/GenBank/DDBJ whole genome shotgun (WGS) entry which is preliminary data.</text>
</comment>
<accession>A0A0A2UU87</accession>
<feature type="transmembrane region" description="Helical" evidence="1">
    <location>
        <begin position="58"/>
        <end position="76"/>
    </location>
</feature>
<keyword evidence="3" id="KW-1185">Reference proteome</keyword>
<evidence type="ECO:0008006" key="4">
    <source>
        <dbReference type="Google" id="ProtNLM"/>
    </source>
</evidence>
<reference evidence="2 3" key="1">
    <citation type="submission" date="2013-08" db="EMBL/GenBank/DDBJ databases">
        <title>Genome of Pontibacillus chungwhensis.</title>
        <authorList>
            <person name="Wang Q."/>
            <person name="Wang G."/>
        </authorList>
    </citation>
    <scope>NUCLEOTIDE SEQUENCE [LARGE SCALE GENOMIC DNA]</scope>
    <source>
        <strain evidence="2 3">BH030062</strain>
    </source>
</reference>
<feature type="transmembrane region" description="Helical" evidence="1">
    <location>
        <begin position="5"/>
        <end position="22"/>
    </location>
</feature>
<dbReference type="AlphaFoldDB" id="A0A0A2UU87"/>
<evidence type="ECO:0000313" key="2">
    <source>
        <dbReference type="EMBL" id="KGP90303.1"/>
    </source>
</evidence>
<keyword evidence="1" id="KW-1133">Transmembrane helix</keyword>
<evidence type="ECO:0000313" key="3">
    <source>
        <dbReference type="Proteomes" id="UP000030153"/>
    </source>
</evidence>
<dbReference type="RefSeq" id="WP_036786365.1">
    <property type="nucleotide sequence ID" value="NZ_AVBG01000014.1"/>
</dbReference>
<keyword evidence="1" id="KW-0812">Transmembrane</keyword>